<dbReference type="InterPro" id="IPR015351">
    <property type="entry name" value="RBP-J/Cbf11/Cbf12_DNA-bd"/>
</dbReference>
<dbReference type="InterPro" id="IPR038007">
    <property type="entry name" value="RBP-Jkappa_IPT"/>
</dbReference>
<dbReference type="SMART" id="SM01267">
    <property type="entry name" value="LAG1_DNAbind"/>
    <property type="match status" value="1"/>
</dbReference>
<sequence length="943" mass="105131">MAAEMTVTREKLAEYLADPNKFDCGIVIRNSKFILRSIGKTKRHFYPPPQISLFGNGWRKLVEGTEQTSKSTADQPSEQPTSSSASKTRREPKLRFTLGIDTFPALKAFRLDLPSNSNTHTVEKEALYIFSAESYASLKVNMERPAKQDLEFFLSKQMKLIAHSTSQRNRESAKSVSTDFCIRSGSTVALYNKISNHAPCRYVHVVGDLYVPNFKFWSSFTIYHAKDDGKANPLTFNYTADYINFGDTVRLLDSVTGISSPDMRILQVENGRVKLPQSGDKKLPVCERNQCAFQPVGENSYLSLHSDVILNDFGVVDESSHTIKSISTWTIIPIDTTEYRFYEAMGPVPNPVTPAPMITGMEVVKPDGTAIEFKGSNLGAEHKFWLGLYELSRLLLSPERTTFTLPKYDDVLNVSGSLHRSDDGQAMAAENNLTRAKLAEYLIDPDKFDCGISISHSTVLIKSYGKTRRYLCIPPRISLFGDGWKKRFGNPEKTSKSAAGQPSKQPTSSNASLVPSNNKSQPSKIGFKIGIDPFPALEEHSLDLSSKKKTHTVDKKVLYVTDCGKHVHASLKVSMERPAKQNPEFFPSKPMKIVPKASNRRESIKSVSNDACIRSGSTVALYSKISDYAPAQYLHVANGGFLPSDDNWSSVVIYHVLENSDPAKSINFVIKEGFVYYGAVVKLVDSITGNGLPDMRIMYVENGIVKLNQSEDQKMPVCQQNRCAFQMLDNPNNYLSIVSNKIVPAGATNIDESSHTIKTIATWNIMPTDETKYRFYEAMGPVPSPVTPVPMITGIEVVEPDRTAIEFKGSNFGAEHKFWLGLYELSRLSLEPERITCTLPTYAQVSSPREKSFTEVNGQVSFPITITRSDGVVYGTTYYFHYYKIADDNGVPAFVNPFTEFKRPKSLRRVWPEALVQTGPIKIQISPPKKKGRKSSAKSAPTE</sequence>
<feature type="domain" description="Beta-trefoil DNA-binding" evidence="9">
    <location>
        <begin position="611"/>
        <end position="763"/>
    </location>
</feature>
<dbReference type="InterPro" id="IPR013783">
    <property type="entry name" value="Ig-like_fold"/>
</dbReference>
<proteinExistence type="inferred from homology"/>
<evidence type="ECO:0000256" key="2">
    <source>
        <dbReference type="ARBA" id="ARBA00009704"/>
    </source>
</evidence>
<dbReference type="SMART" id="SM01268">
    <property type="entry name" value="BTD"/>
    <property type="match status" value="2"/>
</dbReference>
<feature type="region of interest" description="Disordered" evidence="7">
    <location>
        <begin position="922"/>
        <end position="943"/>
    </location>
</feature>
<evidence type="ECO:0000256" key="7">
    <source>
        <dbReference type="SAM" id="MobiDB-lite"/>
    </source>
</evidence>
<dbReference type="GO" id="GO:0001228">
    <property type="term" value="F:DNA-binding transcription activator activity, RNA polymerase II-specific"/>
    <property type="evidence" value="ECO:0007669"/>
    <property type="project" value="InterPro"/>
</dbReference>
<dbReference type="Pfam" id="PF20144">
    <property type="entry name" value="TIG_SUH"/>
    <property type="match status" value="1"/>
</dbReference>
<protein>
    <submittedName>
        <fullName evidence="11">SET domain-containing protein</fullName>
    </submittedName>
</protein>
<evidence type="ECO:0000256" key="5">
    <source>
        <dbReference type="ARBA" id="ARBA00023163"/>
    </source>
</evidence>
<dbReference type="SUPFAM" id="SSF81296">
    <property type="entry name" value="E set domains"/>
    <property type="match status" value="2"/>
</dbReference>
<feature type="domain" description="Beta-trefoil DNA-binding" evidence="9">
    <location>
        <begin position="180"/>
        <end position="329"/>
    </location>
</feature>
<keyword evidence="10" id="KW-1185">Reference proteome</keyword>
<feature type="compositionally biased region" description="Polar residues" evidence="7">
    <location>
        <begin position="496"/>
        <end position="523"/>
    </location>
</feature>
<keyword evidence="5" id="KW-0804">Transcription</keyword>
<dbReference type="InterPro" id="IPR040159">
    <property type="entry name" value="CLS_fam"/>
</dbReference>
<organism evidence="10 11">
    <name type="scientific">Panagrellus redivivus</name>
    <name type="common">Microworm</name>
    <dbReference type="NCBI Taxonomy" id="6233"/>
    <lineage>
        <taxon>Eukaryota</taxon>
        <taxon>Metazoa</taxon>
        <taxon>Ecdysozoa</taxon>
        <taxon>Nematoda</taxon>
        <taxon>Chromadorea</taxon>
        <taxon>Rhabditida</taxon>
        <taxon>Tylenchina</taxon>
        <taxon>Panagrolaimomorpha</taxon>
        <taxon>Panagrolaimoidea</taxon>
        <taxon>Panagrolaimidae</taxon>
        <taxon>Panagrellus</taxon>
    </lineage>
</organism>
<feature type="region of interest" description="Disordered" evidence="7">
    <location>
        <begin position="490"/>
        <end position="523"/>
    </location>
</feature>
<evidence type="ECO:0000256" key="1">
    <source>
        <dbReference type="ARBA" id="ARBA00004123"/>
    </source>
</evidence>
<dbReference type="Pfam" id="PF09271">
    <property type="entry name" value="LAG1-DNAbind"/>
    <property type="match status" value="2"/>
</dbReference>
<evidence type="ECO:0000313" key="10">
    <source>
        <dbReference type="Proteomes" id="UP000492821"/>
    </source>
</evidence>
<dbReference type="InterPro" id="IPR015350">
    <property type="entry name" value="Beta-trefoil_DNA-bd_dom"/>
</dbReference>
<dbReference type="AlphaFoldDB" id="A0A7E4ZU11"/>
<dbReference type="SUPFAM" id="SSF110217">
    <property type="entry name" value="DNA-binding protein LAG-1 (CSL)"/>
    <property type="match status" value="2"/>
</dbReference>
<keyword evidence="6" id="KW-0539">Nucleus</keyword>
<accession>A0A7E4ZU11</accession>
<dbReference type="Proteomes" id="UP000492821">
    <property type="component" value="Unassembled WGS sequence"/>
</dbReference>
<feature type="compositionally biased region" description="Polar residues" evidence="7">
    <location>
        <begin position="65"/>
        <end position="86"/>
    </location>
</feature>
<evidence type="ECO:0000256" key="4">
    <source>
        <dbReference type="ARBA" id="ARBA00023125"/>
    </source>
</evidence>
<dbReference type="InterPro" id="IPR036358">
    <property type="entry name" value="BTD_sf"/>
</dbReference>
<dbReference type="PANTHER" id="PTHR10665">
    <property type="entry name" value="RECOMBINING BINDING PROTEIN SUPPRESSOR OF HAIRLESS"/>
    <property type="match status" value="1"/>
</dbReference>
<dbReference type="GO" id="GO:0000978">
    <property type="term" value="F:RNA polymerase II cis-regulatory region sequence-specific DNA binding"/>
    <property type="evidence" value="ECO:0007669"/>
    <property type="project" value="InterPro"/>
</dbReference>
<feature type="region of interest" description="Disordered" evidence="7">
    <location>
        <begin position="64"/>
        <end position="90"/>
    </location>
</feature>
<comment type="subcellular location">
    <subcellularLocation>
        <location evidence="1">Nucleus</location>
    </subcellularLocation>
</comment>
<reference evidence="11" key="2">
    <citation type="submission" date="2020-10" db="UniProtKB">
        <authorList>
            <consortium name="WormBaseParasite"/>
        </authorList>
    </citation>
    <scope>IDENTIFICATION</scope>
</reference>
<evidence type="ECO:0000256" key="3">
    <source>
        <dbReference type="ARBA" id="ARBA00023015"/>
    </source>
</evidence>
<dbReference type="Gene3D" id="2.80.10.50">
    <property type="match status" value="2"/>
</dbReference>
<evidence type="ECO:0000259" key="8">
    <source>
        <dbReference type="SMART" id="SM01267"/>
    </source>
</evidence>
<evidence type="ECO:0000313" key="11">
    <source>
        <dbReference type="WBParaSite" id="Pan_g17274.t2"/>
    </source>
</evidence>
<dbReference type="WBParaSite" id="Pan_g17274.t2">
    <property type="protein sequence ID" value="Pan_g17274.t2"/>
    <property type="gene ID" value="Pan_g17274"/>
</dbReference>
<reference evidence="10" key="1">
    <citation type="journal article" date="2013" name="Genetics">
        <title>The draft genome and transcriptome of Panagrellus redivivus are shaped by the harsh demands of a free-living lifestyle.</title>
        <authorList>
            <person name="Srinivasan J."/>
            <person name="Dillman A.R."/>
            <person name="Macchietto M.G."/>
            <person name="Heikkinen L."/>
            <person name="Lakso M."/>
            <person name="Fracchia K.M."/>
            <person name="Antoshechkin I."/>
            <person name="Mortazavi A."/>
            <person name="Wong G."/>
            <person name="Sternberg P.W."/>
        </authorList>
    </citation>
    <scope>NUCLEOTIDE SEQUENCE [LARGE SCALE GENOMIC DNA]</scope>
    <source>
        <strain evidence="10">MT8872</strain>
    </source>
</reference>
<dbReference type="Gene3D" id="2.60.40.10">
    <property type="entry name" value="Immunoglobulins"/>
    <property type="match status" value="1"/>
</dbReference>
<dbReference type="Pfam" id="PF09270">
    <property type="entry name" value="BTD"/>
    <property type="match status" value="2"/>
</dbReference>
<name>A0A7E4ZU11_PANRE</name>
<dbReference type="InterPro" id="IPR037095">
    <property type="entry name" value="RBP-J/Cbf11_DNA-bd_sf"/>
</dbReference>
<feature type="domain" description="RBP-J/Cbf11/Cbf12 DNA binding" evidence="8">
    <location>
        <begin position="451"/>
        <end position="608"/>
    </location>
</feature>
<dbReference type="InterPro" id="IPR008967">
    <property type="entry name" value="p53-like_TF_DNA-bd_sf"/>
</dbReference>
<dbReference type="GO" id="GO:0005634">
    <property type="term" value="C:nucleus"/>
    <property type="evidence" value="ECO:0007669"/>
    <property type="project" value="UniProtKB-SubCell"/>
</dbReference>
<dbReference type="Gene3D" id="2.60.40.1450">
    <property type="entry name" value="LAG1, DNA binding domain"/>
    <property type="match status" value="2"/>
</dbReference>
<keyword evidence="4" id="KW-0238">DNA-binding</keyword>
<dbReference type="SUPFAM" id="SSF49417">
    <property type="entry name" value="p53-like transcription factors"/>
    <property type="match status" value="2"/>
</dbReference>
<evidence type="ECO:0000256" key="6">
    <source>
        <dbReference type="ARBA" id="ARBA00023242"/>
    </source>
</evidence>
<comment type="similarity">
    <text evidence="2">Belongs to the Su(H) family.</text>
</comment>
<evidence type="ECO:0000259" key="9">
    <source>
        <dbReference type="SMART" id="SM01268"/>
    </source>
</evidence>
<keyword evidence="3" id="KW-0805">Transcription regulation</keyword>
<dbReference type="InterPro" id="IPR014756">
    <property type="entry name" value="Ig_E-set"/>
</dbReference>